<dbReference type="Pfam" id="PF13455">
    <property type="entry name" value="MUG113"/>
    <property type="match status" value="1"/>
</dbReference>
<sequence>MSSYDYMKQLTLLNGLLVMVISTTVIAIAAIIIIFLLFLAVRGNKMIIERNNILKEKENIIDDYKNRFDGVIDADEELNRVLQDIQRLENKSNELKSNYQVKRNILDKLIKEVSLYENDLDMIEQGFYKPQFDFDTSETYKIKISEIKQKQKQMISDKQAISCTTQWTVGDSRAEGKKMVNKAIRLTARAFNNECDACIAKVSWNNVNNMISRIKKSFEAINKLNESNCIVISRIYLDLKLSELKLAYEYQEKKKQEKDEQAEIKRQMREEAKLEKEMAKALKDEEQYQKLLEKAKNEAKKATGEKLDNLNEKILSLTAELEEAHAKSERAKSMAEQTKVGHVYVISNIGSFGKNVYKIGMTRRLEPLDRVKELGDASVPFTFDVHAMIYSDDAPALENALHKSFDEKRLNLVNNRKEFFDVALSDIEAEVQKISPDAEFLVTAEAREYRESQAIRKQREEKEAEPNALEAFPEAI</sequence>
<evidence type="ECO:0000256" key="2">
    <source>
        <dbReference type="SAM" id="MobiDB-lite"/>
    </source>
</evidence>
<evidence type="ECO:0000256" key="1">
    <source>
        <dbReference type="SAM" id="Coils"/>
    </source>
</evidence>
<protein>
    <submittedName>
        <fullName evidence="5">DUF4041 domain-containing protein</fullName>
    </submittedName>
</protein>
<keyword evidence="3" id="KW-0812">Transmembrane</keyword>
<feature type="coiled-coil region" evidence="1">
    <location>
        <begin position="71"/>
        <end position="126"/>
    </location>
</feature>
<dbReference type="EMBL" id="CP101509">
    <property type="protein sequence ID" value="UTV30849.1"/>
    <property type="molecule type" value="Genomic_DNA"/>
</dbReference>
<evidence type="ECO:0000256" key="3">
    <source>
        <dbReference type="SAM" id="Phobius"/>
    </source>
</evidence>
<keyword evidence="6" id="KW-1185">Reference proteome</keyword>
<name>A0ABY5GQB1_9GAMM</name>
<keyword evidence="1" id="KW-0175">Coiled coil</keyword>
<organism evidence="5 6">
    <name type="scientific">Photobacterium atrarenae</name>
    <dbReference type="NCBI Taxonomy" id="865757"/>
    <lineage>
        <taxon>Bacteria</taxon>
        <taxon>Pseudomonadati</taxon>
        <taxon>Pseudomonadota</taxon>
        <taxon>Gammaproteobacteria</taxon>
        <taxon>Vibrionales</taxon>
        <taxon>Vibrionaceae</taxon>
        <taxon>Photobacterium</taxon>
    </lineage>
</organism>
<dbReference type="Proteomes" id="UP001057998">
    <property type="component" value="Chromosome 2"/>
</dbReference>
<dbReference type="Pfam" id="PF13250">
    <property type="entry name" value="SNIPE"/>
    <property type="match status" value="1"/>
</dbReference>
<feature type="compositionally biased region" description="Basic and acidic residues" evidence="2">
    <location>
        <begin position="455"/>
        <end position="465"/>
    </location>
</feature>
<reference evidence="5" key="1">
    <citation type="submission" date="2022-07" db="EMBL/GenBank/DDBJ databases">
        <title>Genome sequencing of Photobacterium atrarenae GJH2-4.</title>
        <authorList>
            <person name="Park S.-J."/>
        </authorList>
    </citation>
    <scope>NUCLEOTIDE SEQUENCE</scope>
    <source>
        <strain evidence="5">GJH2-4</strain>
    </source>
</reference>
<dbReference type="RefSeq" id="WP_255392217.1">
    <property type="nucleotide sequence ID" value="NZ_CP101509.1"/>
</dbReference>
<dbReference type="InterPro" id="IPR018306">
    <property type="entry name" value="Phage_T5_Orf172_DNA-bd"/>
</dbReference>
<evidence type="ECO:0000313" key="5">
    <source>
        <dbReference type="EMBL" id="UTV30849.1"/>
    </source>
</evidence>
<evidence type="ECO:0000313" key="6">
    <source>
        <dbReference type="Proteomes" id="UP001057998"/>
    </source>
</evidence>
<keyword evidence="3" id="KW-0472">Membrane</keyword>
<dbReference type="SMART" id="SM00974">
    <property type="entry name" value="T5orf172"/>
    <property type="match status" value="1"/>
</dbReference>
<evidence type="ECO:0000259" key="4">
    <source>
        <dbReference type="SMART" id="SM00974"/>
    </source>
</evidence>
<dbReference type="InterPro" id="IPR025280">
    <property type="entry name" value="SNIPE"/>
</dbReference>
<feature type="domain" description="Bacteriophage T5 Orf172 DNA-binding" evidence="4">
    <location>
        <begin position="351"/>
        <end position="434"/>
    </location>
</feature>
<feature type="transmembrane region" description="Helical" evidence="3">
    <location>
        <begin position="12"/>
        <end position="41"/>
    </location>
</feature>
<gene>
    <name evidence="5" type="ORF">NNL38_20040</name>
</gene>
<accession>A0ABY5GQB1</accession>
<keyword evidence="3" id="KW-1133">Transmembrane helix</keyword>
<feature type="coiled-coil region" evidence="1">
    <location>
        <begin position="241"/>
        <end position="327"/>
    </location>
</feature>
<proteinExistence type="predicted"/>
<feature type="region of interest" description="Disordered" evidence="2">
    <location>
        <begin position="455"/>
        <end position="476"/>
    </location>
</feature>